<evidence type="ECO:0000313" key="2">
    <source>
        <dbReference type="EMBL" id="VEN72969.1"/>
    </source>
</evidence>
<sequence>MIVTIWGTRGSIPTPGPKTVRHGGNTSCVAARFDDVFVIFDAGTGIRVLGDHIAQTGRAFDGHLFLSHMHWDHIQGFPFFTPAYVPGNRLRIYEHQDLSRGLKGLFERGMKSPNFPVEMKEMGASISFLPFQNPVEIRSGPDVVAHVDHARLNHPDISLGYRIEDLSSGKTFVYATDTEHTPGEPPDERLRKLAMGADILLYDAQYTEEEYEGIGGLPSRKGWGHSTWKEGLKMASAAGVPRLVLFHHDPGHDDGFLEAVERKAYDYLKKNQTALAGVESVEMAREGMDL</sequence>
<keyword evidence="2" id="KW-0378">Hydrolase</keyword>
<dbReference type="CDD" id="cd07715">
    <property type="entry name" value="TaR3-like_MBL-fold"/>
    <property type="match status" value="1"/>
</dbReference>
<reference evidence="2" key="1">
    <citation type="submission" date="2019-01" db="EMBL/GenBank/DDBJ databases">
        <authorList>
            <consortium name="Genoscope - CEA"/>
            <person name="William W."/>
        </authorList>
    </citation>
    <scope>NUCLEOTIDE SEQUENCE</scope>
    <source>
        <strain evidence="2">CR-1</strain>
    </source>
</reference>
<dbReference type="GO" id="GO:0016787">
    <property type="term" value="F:hydrolase activity"/>
    <property type="evidence" value="ECO:0007669"/>
    <property type="project" value="UniProtKB-KW"/>
</dbReference>
<gene>
    <name evidence="2" type="ORF">EPICR_100011</name>
</gene>
<organism evidence="2">
    <name type="scientific">uncultured Desulfobacteraceae bacterium</name>
    <dbReference type="NCBI Taxonomy" id="218296"/>
    <lineage>
        <taxon>Bacteria</taxon>
        <taxon>Pseudomonadati</taxon>
        <taxon>Thermodesulfobacteriota</taxon>
        <taxon>Desulfobacteria</taxon>
        <taxon>Desulfobacterales</taxon>
        <taxon>Desulfobacteraceae</taxon>
        <taxon>environmental samples</taxon>
    </lineage>
</organism>
<dbReference type="Gene3D" id="3.60.15.10">
    <property type="entry name" value="Ribonuclease Z/Hydroxyacylglutathione hydrolase-like"/>
    <property type="match status" value="1"/>
</dbReference>
<dbReference type="InterPro" id="IPR001279">
    <property type="entry name" value="Metallo-B-lactamas"/>
</dbReference>
<name>A0A484HJE7_9BACT</name>
<dbReference type="SUPFAM" id="SSF56281">
    <property type="entry name" value="Metallo-hydrolase/oxidoreductase"/>
    <property type="match status" value="1"/>
</dbReference>
<evidence type="ECO:0000259" key="1">
    <source>
        <dbReference type="Pfam" id="PF12706"/>
    </source>
</evidence>
<dbReference type="AlphaFoldDB" id="A0A484HJE7"/>
<dbReference type="Pfam" id="PF12706">
    <property type="entry name" value="Lactamase_B_2"/>
    <property type="match status" value="1"/>
</dbReference>
<dbReference type="PANTHER" id="PTHR42663:SF4">
    <property type="entry name" value="SLL1036 PROTEIN"/>
    <property type="match status" value="1"/>
</dbReference>
<dbReference type="InterPro" id="IPR036866">
    <property type="entry name" value="RibonucZ/Hydroxyglut_hydro"/>
</dbReference>
<dbReference type="EMBL" id="CAACVI010000002">
    <property type="protein sequence ID" value="VEN72969.1"/>
    <property type="molecule type" value="Genomic_DNA"/>
</dbReference>
<protein>
    <submittedName>
        <fullName evidence="2">MBL fold metallo-hydrolase</fullName>
    </submittedName>
</protein>
<dbReference type="PANTHER" id="PTHR42663">
    <property type="entry name" value="HYDROLASE C777.06C-RELATED-RELATED"/>
    <property type="match status" value="1"/>
</dbReference>
<feature type="domain" description="Metallo-beta-lactamase" evidence="1">
    <location>
        <begin position="39"/>
        <end position="248"/>
    </location>
</feature>
<accession>A0A484HJE7</accession>
<proteinExistence type="predicted"/>